<dbReference type="EMBL" id="JABFTP020000001">
    <property type="protein sequence ID" value="KAL3265506.1"/>
    <property type="molecule type" value="Genomic_DNA"/>
</dbReference>
<gene>
    <name evidence="1" type="ORF">HHI36_009710</name>
</gene>
<dbReference type="AlphaFoldDB" id="A0ABD2MGK1"/>
<evidence type="ECO:0000313" key="1">
    <source>
        <dbReference type="EMBL" id="KAL3265506.1"/>
    </source>
</evidence>
<comment type="caution">
    <text evidence="1">The sequence shown here is derived from an EMBL/GenBank/DDBJ whole genome shotgun (WGS) entry which is preliminary data.</text>
</comment>
<protein>
    <submittedName>
        <fullName evidence="1">Uncharacterized protein</fullName>
    </submittedName>
</protein>
<organism evidence="1 2">
    <name type="scientific">Cryptolaemus montrouzieri</name>
    <dbReference type="NCBI Taxonomy" id="559131"/>
    <lineage>
        <taxon>Eukaryota</taxon>
        <taxon>Metazoa</taxon>
        <taxon>Ecdysozoa</taxon>
        <taxon>Arthropoda</taxon>
        <taxon>Hexapoda</taxon>
        <taxon>Insecta</taxon>
        <taxon>Pterygota</taxon>
        <taxon>Neoptera</taxon>
        <taxon>Endopterygota</taxon>
        <taxon>Coleoptera</taxon>
        <taxon>Polyphaga</taxon>
        <taxon>Cucujiformia</taxon>
        <taxon>Coccinelloidea</taxon>
        <taxon>Coccinellidae</taxon>
        <taxon>Scymninae</taxon>
        <taxon>Scymnini</taxon>
        <taxon>Cryptolaemus</taxon>
    </lineage>
</organism>
<proteinExistence type="predicted"/>
<reference evidence="1 2" key="1">
    <citation type="journal article" date="2021" name="BMC Biol.">
        <title>Horizontally acquired antibacterial genes associated with adaptive radiation of ladybird beetles.</title>
        <authorList>
            <person name="Li H.S."/>
            <person name="Tang X.F."/>
            <person name="Huang Y.H."/>
            <person name="Xu Z.Y."/>
            <person name="Chen M.L."/>
            <person name="Du X.Y."/>
            <person name="Qiu B.Y."/>
            <person name="Chen P.T."/>
            <person name="Zhang W."/>
            <person name="Slipinski A."/>
            <person name="Escalona H.E."/>
            <person name="Waterhouse R.M."/>
            <person name="Zwick A."/>
            <person name="Pang H."/>
        </authorList>
    </citation>
    <scope>NUCLEOTIDE SEQUENCE [LARGE SCALE GENOMIC DNA]</scope>
    <source>
        <strain evidence="1">SYSU2018</strain>
    </source>
</reference>
<accession>A0ABD2MGK1</accession>
<sequence>MIDKAKSKVFQERMKSSSNRAKEIWKGVTFNLGRKNRTQNIQLLIDNQLQKDQTSVANTFGKYLPTIADKKLSSSRKQNSTDTTNAANISEQTMFLDDVIEEQFRVILKKLLSKSLQDLTKSPAAFSKV</sequence>
<keyword evidence="2" id="KW-1185">Reference proteome</keyword>
<dbReference type="Proteomes" id="UP001516400">
    <property type="component" value="Unassembled WGS sequence"/>
</dbReference>
<name>A0ABD2MGK1_9CUCU</name>
<evidence type="ECO:0000313" key="2">
    <source>
        <dbReference type="Proteomes" id="UP001516400"/>
    </source>
</evidence>